<proteinExistence type="predicted"/>
<reference evidence="2" key="1">
    <citation type="submission" date="2017-09" db="EMBL/GenBank/DDBJ databases">
        <authorList>
            <person name="Varghese N."/>
            <person name="Submissions S."/>
        </authorList>
    </citation>
    <scope>NUCLEOTIDE SEQUENCE [LARGE SCALE GENOMIC DNA]</scope>
    <source>
        <strain evidence="2">MSL47</strain>
    </source>
</reference>
<sequence length="62" mass="6881">MDNIKGKKLSVEELEEITGGFDMPSKGDMNYIHMAMDYGVLPYCPAPEYGVLIPEVNQTGKD</sequence>
<dbReference type="EMBL" id="OBDZ01000046">
    <property type="protein sequence ID" value="SNY46942.1"/>
    <property type="molecule type" value="Genomic_DNA"/>
</dbReference>
<dbReference type="AlphaFoldDB" id="A0A285IG71"/>
<organism evidence="1 2">
    <name type="scientific">Orenia metallireducens</name>
    <dbReference type="NCBI Taxonomy" id="1413210"/>
    <lineage>
        <taxon>Bacteria</taxon>
        <taxon>Bacillati</taxon>
        <taxon>Bacillota</taxon>
        <taxon>Clostridia</taxon>
        <taxon>Halanaerobiales</taxon>
        <taxon>Halobacteroidaceae</taxon>
        <taxon>Orenia</taxon>
    </lineage>
</organism>
<evidence type="ECO:0000313" key="2">
    <source>
        <dbReference type="Proteomes" id="UP000219573"/>
    </source>
</evidence>
<dbReference type="RefSeq" id="WP_097019582.1">
    <property type="nucleotide sequence ID" value="NZ_OBDZ01000046.1"/>
</dbReference>
<dbReference type="Proteomes" id="UP000219573">
    <property type="component" value="Unassembled WGS sequence"/>
</dbReference>
<evidence type="ECO:0000313" key="1">
    <source>
        <dbReference type="EMBL" id="SNY46942.1"/>
    </source>
</evidence>
<name>A0A285IG71_9FIRM</name>
<evidence type="ECO:0008006" key="3">
    <source>
        <dbReference type="Google" id="ProtNLM"/>
    </source>
</evidence>
<protein>
    <recommendedName>
        <fullName evidence="3">Bacteriocin-type signal sequence-containing protein</fullName>
    </recommendedName>
</protein>
<keyword evidence="2" id="KW-1185">Reference proteome</keyword>
<gene>
    <name evidence="1" type="ORF">SAMN06265827_14618</name>
</gene>
<accession>A0A285IG71</accession>